<protein>
    <recommendedName>
        <fullName evidence="12">Protein twisted gastrulation</fullName>
    </recommendedName>
</protein>
<comment type="subcellular location">
    <subcellularLocation>
        <location evidence="1">Secreted</location>
    </subcellularLocation>
</comment>
<organism evidence="10 11">
    <name type="scientific">Drosophila ananassae</name>
    <name type="common">Fruit fly</name>
    <dbReference type="NCBI Taxonomy" id="7217"/>
    <lineage>
        <taxon>Eukaryota</taxon>
        <taxon>Metazoa</taxon>
        <taxon>Ecdysozoa</taxon>
        <taxon>Arthropoda</taxon>
        <taxon>Hexapoda</taxon>
        <taxon>Insecta</taxon>
        <taxon>Pterygota</taxon>
        <taxon>Neoptera</taxon>
        <taxon>Endopterygota</taxon>
        <taxon>Diptera</taxon>
        <taxon>Brachycera</taxon>
        <taxon>Muscomorpha</taxon>
        <taxon>Ephydroidea</taxon>
        <taxon>Drosophilidae</taxon>
        <taxon>Drosophila</taxon>
        <taxon>Sophophora</taxon>
    </lineage>
</organism>
<dbReference type="GO" id="GO:0030510">
    <property type="term" value="P:regulation of BMP signaling pathway"/>
    <property type="evidence" value="ECO:0007669"/>
    <property type="project" value="TreeGrafter"/>
</dbReference>
<dbReference type="AlphaFoldDB" id="B3MWC2"/>
<feature type="region of interest" description="Disordered" evidence="7">
    <location>
        <begin position="273"/>
        <end position="296"/>
    </location>
</feature>
<evidence type="ECO:0000256" key="4">
    <source>
        <dbReference type="ARBA" id="ARBA00022525"/>
    </source>
</evidence>
<feature type="compositionally biased region" description="Acidic residues" evidence="7">
    <location>
        <begin position="273"/>
        <end position="287"/>
    </location>
</feature>
<dbReference type="PhylomeDB" id="B3MWC2"/>
<keyword evidence="4" id="KW-0964">Secreted</keyword>
<evidence type="ECO:0000256" key="3">
    <source>
        <dbReference type="ARBA" id="ARBA00022473"/>
    </source>
</evidence>
<dbReference type="KEGG" id="dan:6504949"/>
<feature type="domain" description="Tsg C-terminal" evidence="8">
    <location>
        <begin position="127"/>
        <end position="240"/>
    </location>
</feature>
<dbReference type="InParanoid" id="B3MWC2"/>
<dbReference type="InterPro" id="IPR057726">
    <property type="entry name" value="Tsg_C"/>
</dbReference>
<dbReference type="FunCoup" id="B3MWC2">
    <property type="interactions" value="59"/>
</dbReference>
<feature type="domain" description="Tsg N-terminal" evidence="9">
    <location>
        <begin position="67"/>
        <end position="122"/>
    </location>
</feature>
<evidence type="ECO:0000313" key="10">
    <source>
        <dbReference type="EMBL" id="EDV35267.1"/>
    </source>
</evidence>
<dbReference type="STRING" id="7217.B3MWC2"/>
<dbReference type="GeneID" id="6504949"/>
<dbReference type="Pfam" id="PF23782">
    <property type="entry name" value="Tsg_N"/>
    <property type="match status" value="1"/>
</dbReference>
<dbReference type="eggNOG" id="ENOG502QRE9">
    <property type="taxonomic scope" value="Eukaryota"/>
</dbReference>
<keyword evidence="5" id="KW-0732">Signal</keyword>
<dbReference type="Proteomes" id="UP000007801">
    <property type="component" value="Unassembled WGS sequence"/>
</dbReference>
<dbReference type="OrthoDB" id="10037323at2759"/>
<dbReference type="PANTHER" id="PTHR12312">
    <property type="entry name" value="TWISTED GASTRULATION PROTEIN HOMOLOG 1-A-RELATED"/>
    <property type="match status" value="1"/>
</dbReference>
<dbReference type="HOGENOM" id="CLU_082511_0_0_1"/>
<evidence type="ECO:0008006" key="12">
    <source>
        <dbReference type="Google" id="ProtNLM"/>
    </source>
</evidence>
<dbReference type="PANTHER" id="PTHR12312:SF16">
    <property type="entry name" value="TWISTED GASTRULATION PROTEIN HOMOLOG 1-A-RELATED"/>
    <property type="match status" value="1"/>
</dbReference>
<name>B3MWC2_DROAN</name>
<keyword evidence="6" id="KW-0325">Glycoprotein</keyword>
<reference evidence="10 11" key="1">
    <citation type="journal article" date="2007" name="Nature">
        <title>Evolution of genes and genomes on the Drosophila phylogeny.</title>
        <authorList>
            <consortium name="Drosophila 12 Genomes Consortium"/>
            <person name="Clark A.G."/>
            <person name="Eisen M.B."/>
            <person name="Smith D.R."/>
            <person name="Bergman C.M."/>
            <person name="Oliver B."/>
            <person name="Markow T.A."/>
            <person name="Kaufman T.C."/>
            <person name="Kellis M."/>
            <person name="Gelbart W."/>
            <person name="Iyer V.N."/>
            <person name="Pollard D.A."/>
            <person name="Sackton T.B."/>
            <person name="Larracuente A.M."/>
            <person name="Singh N.D."/>
            <person name="Abad J.P."/>
            <person name="Abt D.N."/>
            <person name="Adryan B."/>
            <person name="Aguade M."/>
            <person name="Akashi H."/>
            <person name="Anderson W.W."/>
            <person name="Aquadro C.F."/>
            <person name="Ardell D.H."/>
            <person name="Arguello R."/>
            <person name="Artieri C.G."/>
            <person name="Barbash D.A."/>
            <person name="Barker D."/>
            <person name="Barsanti P."/>
            <person name="Batterham P."/>
            <person name="Batzoglou S."/>
            <person name="Begun D."/>
            <person name="Bhutkar A."/>
            <person name="Blanco E."/>
            <person name="Bosak S.A."/>
            <person name="Bradley R.K."/>
            <person name="Brand A.D."/>
            <person name="Brent M.R."/>
            <person name="Brooks A.N."/>
            <person name="Brown R.H."/>
            <person name="Butlin R.K."/>
            <person name="Caggese C."/>
            <person name="Calvi B.R."/>
            <person name="Bernardo de Carvalho A."/>
            <person name="Caspi A."/>
            <person name="Castrezana S."/>
            <person name="Celniker S.E."/>
            <person name="Chang J.L."/>
            <person name="Chapple C."/>
            <person name="Chatterji S."/>
            <person name="Chinwalla A."/>
            <person name="Civetta A."/>
            <person name="Clifton S.W."/>
            <person name="Comeron J.M."/>
            <person name="Costello J.C."/>
            <person name="Coyne J.A."/>
            <person name="Daub J."/>
            <person name="David R.G."/>
            <person name="Delcher A.L."/>
            <person name="Delehaunty K."/>
            <person name="Do C.B."/>
            <person name="Ebling H."/>
            <person name="Edwards K."/>
            <person name="Eickbush T."/>
            <person name="Evans J.D."/>
            <person name="Filipski A."/>
            <person name="Findeiss S."/>
            <person name="Freyhult E."/>
            <person name="Fulton L."/>
            <person name="Fulton R."/>
            <person name="Garcia A.C."/>
            <person name="Gardiner A."/>
            <person name="Garfield D.A."/>
            <person name="Garvin B.E."/>
            <person name="Gibson G."/>
            <person name="Gilbert D."/>
            <person name="Gnerre S."/>
            <person name="Godfrey J."/>
            <person name="Good R."/>
            <person name="Gotea V."/>
            <person name="Gravely B."/>
            <person name="Greenberg A.J."/>
            <person name="Griffiths-Jones S."/>
            <person name="Gross S."/>
            <person name="Guigo R."/>
            <person name="Gustafson E.A."/>
            <person name="Haerty W."/>
            <person name="Hahn M.W."/>
            <person name="Halligan D.L."/>
            <person name="Halpern A.L."/>
            <person name="Halter G.M."/>
            <person name="Han M.V."/>
            <person name="Heger A."/>
            <person name="Hillier L."/>
            <person name="Hinrichs A.S."/>
            <person name="Holmes I."/>
            <person name="Hoskins R.A."/>
            <person name="Hubisz M.J."/>
            <person name="Hultmark D."/>
            <person name="Huntley M.A."/>
            <person name="Jaffe D.B."/>
            <person name="Jagadeeshan S."/>
            <person name="Jeck W.R."/>
            <person name="Johnson J."/>
            <person name="Jones C.D."/>
            <person name="Jordan W.C."/>
            <person name="Karpen G.H."/>
            <person name="Kataoka E."/>
            <person name="Keightley P.D."/>
            <person name="Kheradpour P."/>
            <person name="Kirkness E.F."/>
            <person name="Koerich L.B."/>
            <person name="Kristiansen K."/>
            <person name="Kudrna D."/>
            <person name="Kulathinal R.J."/>
            <person name="Kumar S."/>
            <person name="Kwok R."/>
            <person name="Lander E."/>
            <person name="Langley C.H."/>
            <person name="Lapoint R."/>
            <person name="Lazzaro B.P."/>
            <person name="Lee S.J."/>
            <person name="Levesque L."/>
            <person name="Li R."/>
            <person name="Lin C.F."/>
            <person name="Lin M.F."/>
            <person name="Lindblad-Toh K."/>
            <person name="Llopart A."/>
            <person name="Long M."/>
            <person name="Low L."/>
            <person name="Lozovsky E."/>
            <person name="Lu J."/>
            <person name="Luo M."/>
            <person name="Machado C.A."/>
            <person name="Makalowski W."/>
            <person name="Marzo M."/>
            <person name="Matsuda M."/>
            <person name="Matzkin L."/>
            <person name="McAllister B."/>
            <person name="McBride C.S."/>
            <person name="McKernan B."/>
            <person name="McKernan K."/>
            <person name="Mendez-Lago M."/>
            <person name="Minx P."/>
            <person name="Mollenhauer M.U."/>
            <person name="Montooth K."/>
            <person name="Mount S.M."/>
            <person name="Mu X."/>
            <person name="Myers E."/>
            <person name="Negre B."/>
            <person name="Newfeld S."/>
            <person name="Nielsen R."/>
            <person name="Noor M.A."/>
            <person name="O'Grady P."/>
            <person name="Pachter L."/>
            <person name="Papaceit M."/>
            <person name="Parisi M.J."/>
            <person name="Parisi M."/>
            <person name="Parts L."/>
            <person name="Pedersen J.S."/>
            <person name="Pesole G."/>
            <person name="Phillippy A.M."/>
            <person name="Ponting C.P."/>
            <person name="Pop M."/>
            <person name="Porcelli D."/>
            <person name="Powell J.R."/>
            <person name="Prohaska S."/>
            <person name="Pruitt K."/>
            <person name="Puig M."/>
            <person name="Quesneville H."/>
            <person name="Ram K.R."/>
            <person name="Rand D."/>
            <person name="Rasmussen M.D."/>
            <person name="Reed L.K."/>
            <person name="Reenan R."/>
            <person name="Reily A."/>
            <person name="Remington K.A."/>
            <person name="Rieger T.T."/>
            <person name="Ritchie M.G."/>
            <person name="Robin C."/>
            <person name="Rogers Y.H."/>
            <person name="Rohde C."/>
            <person name="Rozas J."/>
            <person name="Rubenfield M.J."/>
            <person name="Ruiz A."/>
            <person name="Russo S."/>
            <person name="Salzberg S.L."/>
            <person name="Sanchez-Gracia A."/>
            <person name="Saranga D.J."/>
            <person name="Sato H."/>
            <person name="Schaeffer S.W."/>
            <person name="Schatz M.C."/>
            <person name="Schlenke T."/>
            <person name="Schwartz R."/>
            <person name="Segarra C."/>
            <person name="Singh R.S."/>
            <person name="Sirot L."/>
            <person name="Sirota M."/>
            <person name="Sisneros N.B."/>
            <person name="Smith C.D."/>
            <person name="Smith T.F."/>
            <person name="Spieth J."/>
            <person name="Stage D.E."/>
            <person name="Stark A."/>
            <person name="Stephan W."/>
            <person name="Strausberg R.L."/>
            <person name="Strempel S."/>
            <person name="Sturgill D."/>
            <person name="Sutton G."/>
            <person name="Sutton G.G."/>
            <person name="Tao W."/>
            <person name="Teichmann S."/>
            <person name="Tobari Y.N."/>
            <person name="Tomimura Y."/>
            <person name="Tsolas J.M."/>
            <person name="Valente V.L."/>
            <person name="Venter E."/>
            <person name="Venter J.C."/>
            <person name="Vicario S."/>
            <person name="Vieira F.G."/>
            <person name="Vilella A.J."/>
            <person name="Villasante A."/>
            <person name="Walenz B."/>
            <person name="Wang J."/>
            <person name="Wasserman M."/>
            <person name="Watts T."/>
            <person name="Wilson D."/>
            <person name="Wilson R.K."/>
            <person name="Wing R.A."/>
            <person name="Wolfner M.F."/>
            <person name="Wong A."/>
            <person name="Wong G.K."/>
            <person name="Wu C.I."/>
            <person name="Wu G."/>
            <person name="Yamamoto D."/>
            <person name="Yang H.P."/>
            <person name="Yang S.P."/>
            <person name="Yorke J.A."/>
            <person name="Yoshida K."/>
            <person name="Zdobnov E."/>
            <person name="Zhang P."/>
            <person name="Zhang Y."/>
            <person name="Zimin A.V."/>
            <person name="Baldwin J."/>
            <person name="Abdouelleil A."/>
            <person name="Abdulkadir J."/>
            <person name="Abebe A."/>
            <person name="Abera B."/>
            <person name="Abreu J."/>
            <person name="Acer S.C."/>
            <person name="Aftuck L."/>
            <person name="Alexander A."/>
            <person name="An P."/>
            <person name="Anderson E."/>
            <person name="Anderson S."/>
            <person name="Arachi H."/>
            <person name="Azer M."/>
            <person name="Bachantsang P."/>
            <person name="Barry A."/>
            <person name="Bayul T."/>
            <person name="Berlin A."/>
            <person name="Bessette D."/>
            <person name="Bloom T."/>
            <person name="Blye J."/>
            <person name="Boguslavskiy L."/>
            <person name="Bonnet C."/>
            <person name="Boukhgalter B."/>
            <person name="Bourzgui I."/>
            <person name="Brown A."/>
            <person name="Cahill P."/>
            <person name="Channer S."/>
            <person name="Cheshatsang Y."/>
            <person name="Chuda L."/>
            <person name="Citroen M."/>
            <person name="Collymore A."/>
            <person name="Cooke P."/>
            <person name="Costello M."/>
            <person name="D'Aco K."/>
            <person name="Daza R."/>
            <person name="De Haan G."/>
            <person name="DeGray S."/>
            <person name="DeMaso C."/>
            <person name="Dhargay N."/>
            <person name="Dooley K."/>
            <person name="Dooley E."/>
            <person name="Doricent M."/>
            <person name="Dorje P."/>
            <person name="Dorjee K."/>
            <person name="Dupes A."/>
            <person name="Elong R."/>
            <person name="Falk J."/>
            <person name="Farina A."/>
            <person name="Faro S."/>
            <person name="Ferguson D."/>
            <person name="Fisher S."/>
            <person name="Foley C.D."/>
            <person name="Franke A."/>
            <person name="Friedrich D."/>
            <person name="Gadbois L."/>
            <person name="Gearin G."/>
            <person name="Gearin C.R."/>
            <person name="Giannoukos G."/>
            <person name="Goode T."/>
            <person name="Graham J."/>
            <person name="Grandbois E."/>
            <person name="Grewal S."/>
            <person name="Gyaltsen K."/>
            <person name="Hafez N."/>
            <person name="Hagos B."/>
            <person name="Hall J."/>
            <person name="Henson C."/>
            <person name="Hollinger A."/>
            <person name="Honan T."/>
            <person name="Huard M.D."/>
            <person name="Hughes L."/>
            <person name="Hurhula B."/>
            <person name="Husby M.E."/>
            <person name="Kamat A."/>
            <person name="Kanga B."/>
            <person name="Kashin S."/>
            <person name="Khazanovich D."/>
            <person name="Kisner P."/>
            <person name="Lance K."/>
            <person name="Lara M."/>
            <person name="Lee W."/>
            <person name="Lennon N."/>
            <person name="Letendre F."/>
            <person name="LeVine R."/>
            <person name="Lipovsky A."/>
            <person name="Liu X."/>
            <person name="Liu J."/>
            <person name="Liu S."/>
            <person name="Lokyitsang T."/>
            <person name="Lokyitsang Y."/>
            <person name="Lubonja R."/>
            <person name="Lui A."/>
            <person name="MacDonald P."/>
            <person name="Magnisalis V."/>
            <person name="Maru K."/>
            <person name="Matthews C."/>
            <person name="McCusker W."/>
            <person name="McDonough S."/>
            <person name="Mehta T."/>
            <person name="Meldrim J."/>
            <person name="Meneus L."/>
            <person name="Mihai O."/>
            <person name="Mihalev A."/>
            <person name="Mihova T."/>
            <person name="Mittelman R."/>
            <person name="Mlenga V."/>
            <person name="Montmayeur A."/>
            <person name="Mulrain L."/>
            <person name="Navidi A."/>
            <person name="Naylor J."/>
            <person name="Negash T."/>
            <person name="Nguyen T."/>
            <person name="Nguyen N."/>
            <person name="Nicol R."/>
            <person name="Norbu C."/>
            <person name="Norbu N."/>
            <person name="Novod N."/>
            <person name="O'Neill B."/>
            <person name="Osman S."/>
            <person name="Markiewicz E."/>
            <person name="Oyono O.L."/>
            <person name="Patti C."/>
            <person name="Phunkhang P."/>
            <person name="Pierre F."/>
            <person name="Priest M."/>
            <person name="Raghuraman S."/>
            <person name="Rege F."/>
            <person name="Reyes R."/>
            <person name="Rise C."/>
            <person name="Rogov P."/>
            <person name="Ross K."/>
            <person name="Ryan E."/>
            <person name="Settipalli S."/>
            <person name="Shea T."/>
            <person name="Sherpa N."/>
            <person name="Shi L."/>
            <person name="Shih D."/>
            <person name="Sparrow T."/>
            <person name="Spaulding J."/>
            <person name="Stalker J."/>
            <person name="Stange-Thomann N."/>
            <person name="Stavropoulos S."/>
            <person name="Stone C."/>
            <person name="Strader C."/>
            <person name="Tesfaye S."/>
            <person name="Thomson T."/>
            <person name="Thoulutsang Y."/>
            <person name="Thoulutsang D."/>
            <person name="Topham K."/>
            <person name="Topping I."/>
            <person name="Tsamla T."/>
            <person name="Vassiliev H."/>
            <person name="Vo A."/>
            <person name="Wangchuk T."/>
            <person name="Wangdi T."/>
            <person name="Weiand M."/>
            <person name="Wilkinson J."/>
            <person name="Wilson A."/>
            <person name="Yadav S."/>
            <person name="Young G."/>
            <person name="Yu Q."/>
            <person name="Zembek L."/>
            <person name="Zhong D."/>
            <person name="Zimmer A."/>
            <person name="Zwirko Z."/>
            <person name="Jaffe D.B."/>
            <person name="Alvarez P."/>
            <person name="Brockman W."/>
            <person name="Butler J."/>
            <person name="Chin C."/>
            <person name="Gnerre S."/>
            <person name="Grabherr M."/>
            <person name="Kleber M."/>
            <person name="Mauceli E."/>
            <person name="MacCallum I."/>
        </authorList>
    </citation>
    <scope>NUCLEOTIDE SEQUENCE [LARGE SCALE GENOMIC DNA]</scope>
    <source>
        <strain evidence="11">Tucson 14024-0371.13</strain>
    </source>
</reference>
<evidence type="ECO:0000259" key="9">
    <source>
        <dbReference type="Pfam" id="PF23782"/>
    </source>
</evidence>
<accession>B3MWC2</accession>
<evidence type="ECO:0000313" key="11">
    <source>
        <dbReference type="Proteomes" id="UP000007801"/>
    </source>
</evidence>
<proteinExistence type="inferred from homology"/>
<dbReference type="InterPro" id="IPR057635">
    <property type="entry name" value="Tsg_N"/>
</dbReference>
<evidence type="ECO:0000256" key="1">
    <source>
        <dbReference type="ARBA" id="ARBA00004613"/>
    </source>
</evidence>
<evidence type="ECO:0000256" key="6">
    <source>
        <dbReference type="ARBA" id="ARBA00023180"/>
    </source>
</evidence>
<evidence type="ECO:0000256" key="2">
    <source>
        <dbReference type="ARBA" id="ARBA00010047"/>
    </source>
</evidence>
<dbReference type="GO" id="GO:0005615">
    <property type="term" value="C:extracellular space"/>
    <property type="evidence" value="ECO:0007669"/>
    <property type="project" value="TreeGrafter"/>
</dbReference>
<evidence type="ECO:0000256" key="7">
    <source>
        <dbReference type="SAM" id="MobiDB-lite"/>
    </source>
</evidence>
<dbReference type="InterPro" id="IPR006761">
    <property type="entry name" value="Tsg"/>
</dbReference>
<dbReference type="Pfam" id="PF04668">
    <property type="entry name" value="Tsg"/>
    <property type="match status" value="1"/>
</dbReference>
<evidence type="ECO:0000256" key="5">
    <source>
        <dbReference type="ARBA" id="ARBA00022729"/>
    </source>
</evidence>
<dbReference type="EMBL" id="CH902625">
    <property type="protein sequence ID" value="EDV35267.1"/>
    <property type="molecule type" value="Genomic_DNA"/>
</dbReference>
<sequence>MEDSTWEATVNRQLRATWLGVGAPVAYKKRATIRPVASLHIEKSTRMLLLVYIFLVIVGPALGNDDGCNEVVCGSVVSKCLITQSCQCKLNDCHCCKDCLNCLGELYTECCGCLDMCPKHKDALPSLTPRSEIGDIDGLPELFDTLTAEEDSQWSTIRFLMRPGLKQRVQGGSAPAPPAGGNSYCTVVYVNSCIRANKCRQQCESMGASGYRWFHDGCCQCVGDQCLNYGINESRCRACPDDQEQDDLLSEKQVPNEADQDLEQLFDFDPEEQDEDAWTYGENEDNYPGEYSLKKF</sequence>
<dbReference type="OMA" id="SHTHAFK"/>
<evidence type="ECO:0000259" key="8">
    <source>
        <dbReference type="Pfam" id="PF04668"/>
    </source>
</evidence>
<comment type="similarity">
    <text evidence="2">Belongs to the twisted gastrulation protein family.</text>
</comment>
<keyword evidence="11" id="KW-1185">Reference proteome</keyword>
<keyword evidence="3" id="KW-0217">Developmental protein</keyword>
<gene>
    <name evidence="10" type="primary">Dana\GF22285</name>
    <name evidence="10" type="synonym">dana_GLEANR_6262</name>
    <name evidence="10" type="ORF">GF22285</name>
</gene>